<comment type="similarity">
    <text evidence="2">Belongs to the PilY1 family.</text>
</comment>
<dbReference type="Gene3D" id="3.40.50.410">
    <property type="entry name" value="von Willebrand factor, type A domain"/>
    <property type="match status" value="1"/>
</dbReference>
<evidence type="ECO:0000256" key="8">
    <source>
        <dbReference type="SAM" id="SignalP"/>
    </source>
</evidence>
<dbReference type="AlphaFoldDB" id="A0A7R6PGB3"/>
<evidence type="ECO:0000313" key="10">
    <source>
        <dbReference type="EMBL" id="BBB27731.1"/>
    </source>
</evidence>
<gene>
    <name evidence="10" type="ORF">AMJAP_3146</name>
</gene>
<dbReference type="EMBL" id="AP014545">
    <property type="protein sequence ID" value="BBB27731.1"/>
    <property type="molecule type" value="Genomic_DNA"/>
</dbReference>
<feature type="domain" description="VWFA" evidence="9">
    <location>
        <begin position="36"/>
        <end position="274"/>
    </location>
</feature>
<dbReference type="InterPro" id="IPR036465">
    <property type="entry name" value="vWFA_dom_sf"/>
</dbReference>
<evidence type="ECO:0000256" key="2">
    <source>
        <dbReference type="ARBA" id="ARBA00008387"/>
    </source>
</evidence>
<sequence>MFKALPLLLLFTWQAEAAEYNLAQVPIGVTEAVEPNVMLLLDTSGSMGRAPVSGGASKMEQAKSAAETVIQSGQGMRIGLARLNGNDGGQIDQACGASQTDLLTTLNGYSAGGNTPVAEAHYEVSRYFRGMRGHFSHTGSNYRSPITHQCQKNFTIVLSDGQPTQDGNFSSLNDVDAGSNLPDWDRSDDDNYSYVFRGNTYSYARYFLDDLARFTWETDLSSQEGVQNMHTYTIGFDIDFPMLKEAAVKGHGEYFLAGNETELLTSLNRIFADISRKSFTETRLSANSGYVSAGLNLYQASYNTSDWTGELSAYRAMFDASTGHLGFNQMPSWQASLSIPEPSARRMYTNRGGVGIPFRVDKLNASDKRLLGVSSADELIRYTRGESVVGLRGRNTLLGDIVHSNPIYIGASRGFNSSASYRAFKAATKTREPMIYVGANDGMLHGFRASDGKELLAYIPSVLLPKLKYLAAEEYQHRYYVDGSPMVNDAFIDGDWRTMLAGGLNGGGQGVYVLDITDPDDFTEARADQLFAWEFTDSDDADMGYSYSQPIIVKLKDGHWYAVFGNGYNSTEPDGRTSNTGDAVIYLIDLATGLQMMKLSTDTGIDEAPAGLNRPNGMATLSPVSDDGETVDVIYGGDLYGNVWKFDLSSADSAQWGLAYKLFQACRYSTGSQFCSASDIQAITAGIAVSEDKKGRNMLFFGTGKDFESSDKTDRGLQTLYGVIDKGRIITGGRSALLEQRIYQQGTFDIGGVNRELRLTTNNLLQESQAGWFMDLQNPDASGNGVTLGERVLVEPQLTGLKVTFATKRYTADPCRAGGESSELSLDKFSGSRLSYVTADNNRDGRFDDQDKVTDSNGGKVVASGETLGNGAGSTVIVGDDYNFRIGADDQSDPKKALPDGIQRDPDSSGRTSWRYLERD</sequence>
<evidence type="ECO:0000256" key="1">
    <source>
        <dbReference type="ARBA" id="ARBA00004561"/>
    </source>
</evidence>
<comment type="subcellular location">
    <subcellularLocation>
        <location evidence="1">Fimbrium</location>
    </subcellularLocation>
</comment>
<dbReference type="GO" id="GO:0046872">
    <property type="term" value="F:metal ion binding"/>
    <property type="evidence" value="ECO:0007669"/>
    <property type="project" value="UniProtKB-KW"/>
</dbReference>
<evidence type="ECO:0000256" key="4">
    <source>
        <dbReference type="ARBA" id="ARBA00022723"/>
    </source>
</evidence>
<keyword evidence="3" id="KW-1029">Fimbrium biogenesis</keyword>
<keyword evidence="8" id="KW-0732">Signal</keyword>
<organism evidence="10 11">
    <name type="scientific">Amphritea japonica ATCC BAA-1530</name>
    <dbReference type="NCBI Taxonomy" id="1278309"/>
    <lineage>
        <taxon>Bacteria</taxon>
        <taxon>Pseudomonadati</taxon>
        <taxon>Pseudomonadota</taxon>
        <taxon>Gammaproteobacteria</taxon>
        <taxon>Oceanospirillales</taxon>
        <taxon>Oceanospirillaceae</taxon>
        <taxon>Amphritea</taxon>
    </lineage>
</organism>
<proteinExistence type="inferred from homology"/>
<protein>
    <submittedName>
        <fullName evidence="10">Type IV pilus assembly protein PilY1</fullName>
    </submittedName>
</protein>
<dbReference type="KEGG" id="ajp:AMJAP_3146"/>
<feature type="region of interest" description="Disordered" evidence="7">
    <location>
        <begin position="842"/>
        <end position="872"/>
    </location>
</feature>
<dbReference type="Gene3D" id="2.130.10.10">
    <property type="entry name" value="YVTN repeat-like/Quinoprotein amine dehydrogenase"/>
    <property type="match status" value="1"/>
</dbReference>
<evidence type="ECO:0000256" key="5">
    <source>
        <dbReference type="ARBA" id="ARBA00022837"/>
    </source>
</evidence>
<dbReference type="Pfam" id="PF13519">
    <property type="entry name" value="VWA_2"/>
    <property type="match status" value="1"/>
</dbReference>
<keyword evidence="5" id="KW-0106">Calcium</keyword>
<evidence type="ECO:0000313" key="11">
    <source>
        <dbReference type="Proteomes" id="UP000595663"/>
    </source>
</evidence>
<dbReference type="CDD" id="cd00198">
    <property type="entry name" value="vWFA"/>
    <property type="match status" value="1"/>
</dbReference>
<dbReference type="InterPro" id="IPR015943">
    <property type="entry name" value="WD40/YVTN_repeat-like_dom_sf"/>
</dbReference>
<dbReference type="InterPro" id="IPR008707">
    <property type="entry name" value="B-propeller_PilY1"/>
</dbReference>
<dbReference type="PROSITE" id="PS50234">
    <property type="entry name" value="VWFA"/>
    <property type="match status" value="1"/>
</dbReference>
<dbReference type="InterPro" id="IPR011047">
    <property type="entry name" value="Quinoprotein_ADH-like_sf"/>
</dbReference>
<feature type="compositionally biased region" description="Basic and acidic residues" evidence="7">
    <location>
        <begin position="842"/>
        <end position="854"/>
    </location>
</feature>
<keyword evidence="4" id="KW-0479">Metal-binding</keyword>
<dbReference type="Pfam" id="PF05567">
    <property type="entry name" value="T4P_PilY1"/>
    <property type="match status" value="1"/>
</dbReference>
<accession>A0A7R6PGB3</accession>
<evidence type="ECO:0000259" key="9">
    <source>
        <dbReference type="PROSITE" id="PS50234"/>
    </source>
</evidence>
<dbReference type="InterPro" id="IPR002035">
    <property type="entry name" value="VWF_A"/>
</dbReference>
<keyword evidence="6" id="KW-0281">Fimbrium</keyword>
<dbReference type="GO" id="GO:0009289">
    <property type="term" value="C:pilus"/>
    <property type="evidence" value="ECO:0007669"/>
    <property type="project" value="UniProtKB-SubCell"/>
</dbReference>
<dbReference type="Proteomes" id="UP000595663">
    <property type="component" value="Chromosome"/>
</dbReference>
<feature type="compositionally biased region" description="Basic and acidic residues" evidence="7">
    <location>
        <begin position="892"/>
        <end position="908"/>
    </location>
</feature>
<evidence type="ECO:0000256" key="6">
    <source>
        <dbReference type="ARBA" id="ARBA00023263"/>
    </source>
</evidence>
<feature type="signal peptide" evidence="8">
    <location>
        <begin position="1"/>
        <end position="17"/>
    </location>
</feature>
<reference evidence="10 11" key="1">
    <citation type="journal article" date="2008" name="Int. J. Syst. Evol. Microbiol.">
        <title>Amphritea japonica sp. nov. and Amphritea balenae sp. nov., isolated from the sediment adjacent to sperm whale carcasses off Kagoshima, Japan.</title>
        <authorList>
            <person name="Miyazaki M."/>
            <person name="Nogi Y."/>
            <person name="Fujiwara Y."/>
            <person name="Kawato M."/>
            <person name="Nagahama T."/>
            <person name="Kubokawa K."/>
            <person name="Horikoshi K."/>
        </authorList>
    </citation>
    <scope>NUCLEOTIDE SEQUENCE [LARGE SCALE GENOMIC DNA]</scope>
    <source>
        <strain evidence="10 11">ATCC BAA-1530</strain>
    </source>
</reference>
<feature type="region of interest" description="Disordered" evidence="7">
    <location>
        <begin position="885"/>
        <end position="920"/>
    </location>
</feature>
<evidence type="ECO:0000256" key="3">
    <source>
        <dbReference type="ARBA" id="ARBA00022558"/>
    </source>
</evidence>
<keyword evidence="11" id="KW-1185">Reference proteome</keyword>
<dbReference type="SUPFAM" id="SSF50998">
    <property type="entry name" value="Quinoprotein alcohol dehydrogenase-like"/>
    <property type="match status" value="1"/>
</dbReference>
<evidence type="ECO:0000256" key="7">
    <source>
        <dbReference type="SAM" id="MobiDB-lite"/>
    </source>
</evidence>
<name>A0A7R6PGB3_9GAMM</name>
<dbReference type="SUPFAM" id="SSF53300">
    <property type="entry name" value="vWA-like"/>
    <property type="match status" value="1"/>
</dbReference>
<feature type="chain" id="PRO_5032762975" evidence="8">
    <location>
        <begin position="18"/>
        <end position="920"/>
    </location>
</feature>